<evidence type="ECO:0000313" key="3">
    <source>
        <dbReference type="EMBL" id="MXP10167.1"/>
    </source>
</evidence>
<accession>A0A6I4U784</accession>
<keyword evidence="1" id="KW-1133">Transmembrane helix</keyword>
<dbReference type="EMBL" id="WTYR01000001">
    <property type="protein sequence ID" value="MXP10167.1"/>
    <property type="molecule type" value="Genomic_DNA"/>
</dbReference>
<dbReference type="AlphaFoldDB" id="A0A6I4U784"/>
<sequence length="68" mass="6627">MLKNTFAGAAAAMLIASPVMAQADRTAAPAEAGEQGFGGGPLLGLAVFAAIVTAIVLVADSDDEPVSP</sequence>
<dbReference type="Proteomes" id="UP000429229">
    <property type="component" value="Unassembled WGS sequence"/>
</dbReference>
<keyword evidence="4" id="KW-1185">Reference proteome</keyword>
<feature type="transmembrane region" description="Helical" evidence="1">
    <location>
        <begin position="37"/>
        <end position="59"/>
    </location>
</feature>
<keyword evidence="2" id="KW-0732">Signal</keyword>
<proteinExistence type="predicted"/>
<feature type="chain" id="PRO_5026220468" description="Ferrochelatase" evidence="2">
    <location>
        <begin position="22"/>
        <end position="68"/>
    </location>
</feature>
<gene>
    <name evidence="3" type="ORF">GRI68_08240</name>
</gene>
<reference evidence="3 4" key="1">
    <citation type="submission" date="2019-12" db="EMBL/GenBank/DDBJ databases">
        <title>Genomic-based taxomic classification of the family Erythrobacteraceae.</title>
        <authorList>
            <person name="Xu L."/>
        </authorList>
    </citation>
    <scope>NUCLEOTIDE SEQUENCE [LARGE SCALE GENOMIC DNA]</scope>
    <source>
        <strain evidence="3 4">LMG 29519</strain>
    </source>
</reference>
<comment type="caution">
    <text evidence="3">The sequence shown here is derived from an EMBL/GenBank/DDBJ whole genome shotgun (WGS) entry which is preliminary data.</text>
</comment>
<evidence type="ECO:0000256" key="2">
    <source>
        <dbReference type="SAM" id="SignalP"/>
    </source>
</evidence>
<feature type="signal peptide" evidence="2">
    <location>
        <begin position="1"/>
        <end position="21"/>
    </location>
</feature>
<keyword evidence="1" id="KW-0812">Transmembrane</keyword>
<evidence type="ECO:0008006" key="5">
    <source>
        <dbReference type="Google" id="ProtNLM"/>
    </source>
</evidence>
<organism evidence="3 4">
    <name type="scientific">Alteriqipengyuania halimionae</name>
    <dbReference type="NCBI Taxonomy" id="1926630"/>
    <lineage>
        <taxon>Bacteria</taxon>
        <taxon>Pseudomonadati</taxon>
        <taxon>Pseudomonadota</taxon>
        <taxon>Alphaproteobacteria</taxon>
        <taxon>Sphingomonadales</taxon>
        <taxon>Erythrobacteraceae</taxon>
        <taxon>Alteriqipengyuania</taxon>
    </lineage>
</organism>
<evidence type="ECO:0000256" key="1">
    <source>
        <dbReference type="SAM" id="Phobius"/>
    </source>
</evidence>
<name>A0A6I4U784_9SPHN</name>
<protein>
    <recommendedName>
        <fullName evidence="5">Ferrochelatase</fullName>
    </recommendedName>
</protein>
<keyword evidence="1" id="KW-0472">Membrane</keyword>
<evidence type="ECO:0000313" key="4">
    <source>
        <dbReference type="Proteomes" id="UP000429229"/>
    </source>
</evidence>